<dbReference type="RefSeq" id="WP_139716371.1">
    <property type="nucleotide sequence ID" value="NZ_CP040871.1"/>
</dbReference>
<name>A0A5B7ZQH6_9GAMM</name>
<dbReference type="OrthoDB" id="9152322at2"/>
<keyword evidence="2" id="KW-1185">Reference proteome</keyword>
<dbReference type="EMBL" id="CP040871">
    <property type="protein sequence ID" value="QDA57320.1"/>
    <property type="molecule type" value="Genomic_DNA"/>
</dbReference>
<dbReference type="KEGG" id="thes:FHQ07_08335"/>
<accession>A0A5B7ZQH6</accession>
<reference evidence="1 2" key="1">
    <citation type="submission" date="2019-06" db="EMBL/GenBank/DDBJ databases">
        <title>Thermomonas aquatica sp. nov., isolated from an industrial wastewater treatment plant.</title>
        <authorList>
            <person name="Jeon J.H."/>
            <person name="Park D.-S."/>
        </authorList>
    </citation>
    <scope>NUCLEOTIDE SEQUENCE [LARGE SCALE GENOMIC DNA]</scope>
    <source>
        <strain evidence="1 2">SY21</strain>
    </source>
</reference>
<sequence length="212" mass="22881">MAERSPHPVSPNNPCPFLRALVAQGQLDNRAATIGDATRAIEQMAATGEGEPQLPGLAIRLIALLANGLGPGALLDNALNGVRLNKLRDGPFDKKGVGSRILDARGRVRTAELDRLAGFASRKRTATGGHELGLDADELAAMMDANLARAGDRARPVDRQLMNGEWPVLLQVMGKEGKRGRYLSVAEVRSLFIDRRLPARMRKRLGKPALSR</sequence>
<dbReference type="AlphaFoldDB" id="A0A5B7ZQH6"/>
<evidence type="ECO:0000313" key="1">
    <source>
        <dbReference type="EMBL" id="QDA57320.1"/>
    </source>
</evidence>
<proteinExistence type="predicted"/>
<protein>
    <submittedName>
        <fullName evidence="1">Uncharacterized protein</fullName>
    </submittedName>
</protein>
<evidence type="ECO:0000313" key="2">
    <source>
        <dbReference type="Proteomes" id="UP000308149"/>
    </source>
</evidence>
<gene>
    <name evidence="1" type="ORF">FHQ07_08335</name>
</gene>
<organism evidence="1 2">
    <name type="scientific">Thermomonas aquatica</name>
    <dbReference type="NCBI Taxonomy" id="2202149"/>
    <lineage>
        <taxon>Bacteria</taxon>
        <taxon>Pseudomonadati</taxon>
        <taxon>Pseudomonadota</taxon>
        <taxon>Gammaproteobacteria</taxon>
        <taxon>Lysobacterales</taxon>
        <taxon>Lysobacteraceae</taxon>
        <taxon>Thermomonas</taxon>
    </lineage>
</organism>
<dbReference type="Proteomes" id="UP000308149">
    <property type="component" value="Chromosome"/>
</dbReference>